<reference evidence="1 2" key="1">
    <citation type="journal article" date="2018" name="Proc. Natl. Acad. Sci. U.S.A.">
        <title>Draft genome sequence of Camellia sinensis var. sinensis provides insights into the evolution of the tea genome and tea quality.</title>
        <authorList>
            <person name="Wei C."/>
            <person name="Yang H."/>
            <person name="Wang S."/>
            <person name="Zhao J."/>
            <person name="Liu C."/>
            <person name="Gao L."/>
            <person name="Xia E."/>
            <person name="Lu Y."/>
            <person name="Tai Y."/>
            <person name="She G."/>
            <person name="Sun J."/>
            <person name="Cao H."/>
            <person name="Tong W."/>
            <person name="Gao Q."/>
            <person name="Li Y."/>
            <person name="Deng W."/>
            <person name="Jiang X."/>
            <person name="Wang W."/>
            <person name="Chen Q."/>
            <person name="Zhang S."/>
            <person name="Li H."/>
            <person name="Wu J."/>
            <person name="Wang P."/>
            <person name="Li P."/>
            <person name="Shi C."/>
            <person name="Zheng F."/>
            <person name="Jian J."/>
            <person name="Huang B."/>
            <person name="Shan D."/>
            <person name="Shi M."/>
            <person name="Fang C."/>
            <person name="Yue Y."/>
            <person name="Li F."/>
            <person name="Li D."/>
            <person name="Wei S."/>
            <person name="Han B."/>
            <person name="Jiang C."/>
            <person name="Yin Y."/>
            <person name="Xia T."/>
            <person name="Zhang Z."/>
            <person name="Bennetzen J.L."/>
            <person name="Zhao S."/>
            <person name="Wan X."/>
        </authorList>
    </citation>
    <scope>NUCLEOTIDE SEQUENCE [LARGE SCALE GENOMIC DNA]</scope>
    <source>
        <strain evidence="2">cv. Shuchazao</strain>
        <tissue evidence="1">Leaf</tissue>
    </source>
</reference>
<dbReference type="Proteomes" id="UP000306102">
    <property type="component" value="Unassembled WGS sequence"/>
</dbReference>
<name>A0A4S4EWJ8_CAMSN</name>
<organism evidence="1 2">
    <name type="scientific">Camellia sinensis var. sinensis</name>
    <name type="common">China tea</name>
    <dbReference type="NCBI Taxonomy" id="542762"/>
    <lineage>
        <taxon>Eukaryota</taxon>
        <taxon>Viridiplantae</taxon>
        <taxon>Streptophyta</taxon>
        <taxon>Embryophyta</taxon>
        <taxon>Tracheophyta</taxon>
        <taxon>Spermatophyta</taxon>
        <taxon>Magnoliopsida</taxon>
        <taxon>eudicotyledons</taxon>
        <taxon>Gunneridae</taxon>
        <taxon>Pentapetalae</taxon>
        <taxon>asterids</taxon>
        <taxon>Ericales</taxon>
        <taxon>Theaceae</taxon>
        <taxon>Camellia</taxon>
    </lineage>
</organism>
<accession>A0A4S4EWJ8</accession>
<evidence type="ECO:0000313" key="2">
    <source>
        <dbReference type="Proteomes" id="UP000306102"/>
    </source>
</evidence>
<protein>
    <submittedName>
        <fullName evidence="1">Uncharacterized protein</fullName>
    </submittedName>
</protein>
<sequence length="145" mass="16174">MAVARFWPPMAYFSSLSVKKYIFGLSFQTESPVLVPSGDGEVKEHESSIMPSNGVQCMMNDYMSYASFDLFEMESIDDREVIKPPLMEGLDDLLAKHKGSKSNDNYEANVRGQEGPGYLRVVIDHRSQMVPQGRRRGTSNGSASI</sequence>
<proteinExistence type="predicted"/>
<gene>
    <name evidence="1" type="ORF">TEA_003840</name>
</gene>
<dbReference type="AlphaFoldDB" id="A0A4S4EWJ8"/>
<evidence type="ECO:0000313" key="1">
    <source>
        <dbReference type="EMBL" id="THG20766.1"/>
    </source>
</evidence>
<keyword evidence="2" id="KW-1185">Reference proteome</keyword>
<comment type="caution">
    <text evidence="1">The sequence shown here is derived from an EMBL/GenBank/DDBJ whole genome shotgun (WGS) entry which is preliminary data.</text>
</comment>
<dbReference type="EMBL" id="SDRB02001731">
    <property type="protein sequence ID" value="THG20766.1"/>
    <property type="molecule type" value="Genomic_DNA"/>
</dbReference>